<name>A0A2T5M4C8_9EURO</name>
<dbReference type="VEuPathDB" id="FungiDB:P175DRAFT_0499943"/>
<sequence length="443" mass="49687">MPGESKLDDENCFPTDLLPKSLQQWTRKAKLAEPDGYPQTVPTFRELSRLCSLHKGDDAGNLLFSVPETCSDTFNEQDPFIDGYRIPKNPHNTPASRNSQLSEAESSDTECPTKLFPPSMDRQPLNSFKNTYIPKSSRSIPFGNDSKTARKPLKPPKPSFLSRYVGSSPNKVENIPPSTKAKSLESWDGGLQKATYRSLPLHSGRGSIQFLDQLATQQTREYRPSQRARQSQDPCRIIPCRYFPRALPHQDLGLLDAALNNLDLPFPAPIPTIDKLPLRHQLVGSELNETRSHVSRTAGLSASIKSHQDTSLKILRAVWYLVLLLKDLVMYTIAQASPVRESSREDLPTKRDSIPGPMATTFVGPTKVPVITCYCGAYVLQIYVAFPLPLLECMSMVDTVFREYTYPDITKMAARSIRSLVGVLIRWILAILHIKVVVELRRV</sequence>
<dbReference type="EMBL" id="MSFN02000002">
    <property type="protein sequence ID" value="PTU23393.1"/>
    <property type="molecule type" value="Genomic_DNA"/>
</dbReference>
<proteinExistence type="predicted"/>
<dbReference type="GeneID" id="63813725"/>
<dbReference type="OrthoDB" id="4411341at2759"/>
<gene>
    <name evidence="2" type="ORF">P175DRAFT_0499943</name>
</gene>
<dbReference type="Proteomes" id="UP000244073">
    <property type="component" value="Unassembled WGS sequence"/>
</dbReference>
<feature type="compositionally biased region" description="Polar residues" evidence="1">
    <location>
        <begin position="90"/>
        <end position="104"/>
    </location>
</feature>
<dbReference type="RefSeq" id="XP_040754785.1">
    <property type="nucleotide sequence ID" value="XM_040896843.1"/>
</dbReference>
<protein>
    <submittedName>
        <fullName evidence="2">Uncharacterized protein</fullName>
    </submittedName>
</protein>
<evidence type="ECO:0000256" key="1">
    <source>
        <dbReference type="SAM" id="MobiDB-lite"/>
    </source>
</evidence>
<dbReference type="AlphaFoldDB" id="A0A2T5M4C8"/>
<evidence type="ECO:0000313" key="3">
    <source>
        <dbReference type="Proteomes" id="UP000244073"/>
    </source>
</evidence>
<feature type="region of interest" description="Disordered" evidence="1">
    <location>
        <begin position="82"/>
        <end position="184"/>
    </location>
</feature>
<comment type="caution">
    <text evidence="2">The sequence shown here is derived from an EMBL/GenBank/DDBJ whole genome shotgun (WGS) entry which is preliminary data.</text>
</comment>
<feature type="compositionally biased region" description="Polar residues" evidence="1">
    <location>
        <begin position="124"/>
        <end position="139"/>
    </location>
</feature>
<evidence type="ECO:0000313" key="2">
    <source>
        <dbReference type="EMBL" id="PTU23393.1"/>
    </source>
</evidence>
<accession>A0A2T5M4C8</accession>
<feature type="compositionally biased region" description="Polar residues" evidence="1">
    <location>
        <begin position="165"/>
        <end position="181"/>
    </location>
</feature>
<organism evidence="2 3">
    <name type="scientific">Aspergillus ochraceoroseus IBT 24754</name>
    <dbReference type="NCBI Taxonomy" id="1392256"/>
    <lineage>
        <taxon>Eukaryota</taxon>
        <taxon>Fungi</taxon>
        <taxon>Dikarya</taxon>
        <taxon>Ascomycota</taxon>
        <taxon>Pezizomycotina</taxon>
        <taxon>Eurotiomycetes</taxon>
        <taxon>Eurotiomycetidae</taxon>
        <taxon>Eurotiales</taxon>
        <taxon>Aspergillaceae</taxon>
        <taxon>Aspergillus</taxon>
        <taxon>Aspergillus subgen. Nidulantes</taxon>
    </lineage>
</organism>
<reference evidence="2 3" key="1">
    <citation type="journal article" date="2018" name="Proc. Natl. Acad. Sci. U.S.A.">
        <title>Linking secondary metabolites to gene clusters through genome sequencing of six diverse Aspergillus species.</title>
        <authorList>
            <person name="Kaerboelling I."/>
            <person name="Vesth T.C."/>
            <person name="Frisvad J.C."/>
            <person name="Nybo J.L."/>
            <person name="Theobald S."/>
            <person name="Kuo A."/>
            <person name="Bowyer P."/>
            <person name="Matsuda Y."/>
            <person name="Mondo S."/>
            <person name="Lyhne E.K."/>
            <person name="Kogle M.E."/>
            <person name="Clum A."/>
            <person name="Lipzen A."/>
            <person name="Salamov A."/>
            <person name="Ngan C.Y."/>
            <person name="Daum C."/>
            <person name="Chiniquy J."/>
            <person name="Barry K."/>
            <person name="LaButti K."/>
            <person name="Haridas S."/>
            <person name="Simmons B.A."/>
            <person name="Magnuson J.K."/>
            <person name="Mortensen U.H."/>
            <person name="Larsen T.O."/>
            <person name="Grigoriev I.V."/>
            <person name="Baker S.E."/>
            <person name="Andersen M.R."/>
        </authorList>
    </citation>
    <scope>NUCLEOTIDE SEQUENCE [LARGE SCALE GENOMIC DNA]</scope>
    <source>
        <strain evidence="2 3">IBT 24754</strain>
    </source>
</reference>